<reference evidence="2 3" key="1">
    <citation type="submission" date="2014-04" db="EMBL/GenBank/DDBJ databases">
        <authorList>
            <consortium name="DOE Joint Genome Institute"/>
            <person name="Kuo A."/>
            <person name="Kohler A."/>
            <person name="Nagy L.G."/>
            <person name="Floudas D."/>
            <person name="Copeland A."/>
            <person name="Barry K.W."/>
            <person name="Cichocki N."/>
            <person name="Veneault-Fourrey C."/>
            <person name="LaButti K."/>
            <person name="Lindquist E.A."/>
            <person name="Lipzen A."/>
            <person name="Lundell T."/>
            <person name="Morin E."/>
            <person name="Murat C."/>
            <person name="Sun H."/>
            <person name="Tunlid A."/>
            <person name="Henrissat B."/>
            <person name="Grigoriev I.V."/>
            <person name="Hibbett D.S."/>
            <person name="Martin F."/>
            <person name="Nordberg H.P."/>
            <person name="Cantor M.N."/>
            <person name="Hua S.X."/>
        </authorList>
    </citation>
    <scope>NUCLEOTIDE SEQUENCE [LARGE SCALE GENOMIC DNA]</scope>
    <source>
        <strain evidence="2 3">LaAM-08-1</strain>
    </source>
</reference>
<feature type="compositionally biased region" description="Pro residues" evidence="1">
    <location>
        <begin position="1"/>
        <end position="10"/>
    </location>
</feature>
<dbReference type="EMBL" id="KN838989">
    <property type="protein sequence ID" value="KIJ91588.1"/>
    <property type="molecule type" value="Genomic_DNA"/>
</dbReference>
<accession>A0A0C9WTI6</accession>
<evidence type="ECO:0000313" key="3">
    <source>
        <dbReference type="Proteomes" id="UP000054477"/>
    </source>
</evidence>
<feature type="region of interest" description="Disordered" evidence="1">
    <location>
        <begin position="1"/>
        <end position="21"/>
    </location>
</feature>
<protein>
    <submittedName>
        <fullName evidence="2">Uncharacterized protein</fullName>
    </submittedName>
</protein>
<gene>
    <name evidence="2" type="ORF">K443DRAFT_653832</name>
</gene>
<feature type="region of interest" description="Disordered" evidence="1">
    <location>
        <begin position="55"/>
        <end position="89"/>
    </location>
</feature>
<name>A0A0C9WTI6_9AGAR</name>
<evidence type="ECO:0000313" key="2">
    <source>
        <dbReference type="EMBL" id="KIJ91588.1"/>
    </source>
</evidence>
<keyword evidence="3" id="KW-1185">Reference proteome</keyword>
<feature type="compositionally biased region" description="Polar residues" evidence="1">
    <location>
        <begin position="60"/>
        <end position="69"/>
    </location>
</feature>
<reference evidence="3" key="2">
    <citation type="submission" date="2015-01" db="EMBL/GenBank/DDBJ databases">
        <title>Evolutionary Origins and Diversification of the Mycorrhizal Mutualists.</title>
        <authorList>
            <consortium name="DOE Joint Genome Institute"/>
            <consortium name="Mycorrhizal Genomics Consortium"/>
            <person name="Kohler A."/>
            <person name="Kuo A."/>
            <person name="Nagy L.G."/>
            <person name="Floudas D."/>
            <person name="Copeland A."/>
            <person name="Barry K.W."/>
            <person name="Cichocki N."/>
            <person name="Veneault-Fourrey C."/>
            <person name="LaButti K."/>
            <person name="Lindquist E.A."/>
            <person name="Lipzen A."/>
            <person name="Lundell T."/>
            <person name="Morin E."/>
            <person name="Murat C."/>
            <person name="Riley R."/>
            <person name="Ohm R."/>
            <person name="Sun H."/>
            <person name="Tunlid A."/>
            <person name="Henrissat B."/>
            <person name="Grigoriev I.V."/>
            <person name="Hibbett D.S."/>
            <person name="Martin F."/>
        </authorList>
    </citation>
    <scope>NUCLEOTIDE SEQUENCE [LARGE SCALE GENOMIC DNA]</scope>
    <source>
        <strain evidence="3">LaAM-08-1</strain>
    </source>
</reference>
<dbReference type="HOGENOM" id="CLU_152695_0_0_1"/>
<evidence type="ECO:0000256" key="1">
    <source>
        <dbReference type="SAM" id="MobiDB-lite"/>
    </source>
</evidence>
<proteinExistence type="predicted"/>
<dbReference type="AlphaFoldDB" id="A0A0C9WTI6"/>
<sequence length="89" mass="10056">MSIPHPPSSRPTPSASHLPPPLSHFIYLSDVKRPEPFSPARTHSLLNFQLFLHHHRPSHRSNTPPSLTQRRPYLASRPPKHSHADATVP</sequence>
<organism evidence="2 3">
    <name type="scientific">Laccaria amethystina LaAM-08-1</name>
    <dbReference type="NCBI Taxonomy" id="1095629"/>
    <lineage>
        <taxon>Eukaryota</taxon>
        <taxon>Fungi</taxon>
        <taxon>Dikarya</taxon>
        <taxon>Basidiomycota</taxon>
        <taxon>Agaricomycotina</taxon>
        <taxon>Agaricomycetes</taxon>
        <taxon>Agaricomycetidae</taxon>
        <taxon>Agaricales</taxon>
        <taxon>Agaricineae</taxon>
        <taxon>Hydnangiaceae</taxon>
        <taxon>Laccaria</taxon>
    </lineage>
</organism>
<dbReference type="Proteomes" id="UP000054477">
    <property type="component" value="Unassembled WGS sequence"/>
</dbReference>